<name>A0A101M4P2_PICGL</name>
<gene>
    <name evidence="1" type="ORF">ABT39_MTgene673</name>
</gene>
<accession>A0A101M4P2</accession>
<organism evidence="1">
    <name type="scientific">Picea glauca</name>
    <name type="common">White spruce</name>
    <name type="synonym">Pinus glauca</name>
    <dbReference type="NCBI Taxonomy" id="3330"/>
    <lineage>
        <taxon>Eukaryota</taxon>
        <taxon>Viridiplantae</taxon>
        <taxon>Streptophyta</taxon>
        <taxon>Embryophyta</taxon>
        <taxon>Tracheophyta</taxon>
        <taxon>Spermatophyta</taxon>
        <taxon>Pinopsida</taxon>
        <taxon>Pinidae</taxon>
        <taxon>Conifers I</taxon>
        <taxon>Pinales</taxon>
        <taxon>Pinaceae</taxon>
        <taxon>Picea</taxon>
    </lineage>
</organism>
<comment type="caution">
    <text evidence="1">The sequence shown here is derived from an EMBL/GenBank/DDBJ whole genome shotgun (WGS) entry which is preliminary data.</text>
</comment>
<protein>
    <submittedName>
        <fullName evidence="1">Uncharacterized protein</fullName>
    </submittedName>
</protein>
<dbReference type="EMBL" id="LKAM01000001">
    <property type="protein sequence ID" value="KUM50829.1"/>
    <property type="molecule type" value="Genomic_DNA"/>
</dbReference>
<proteinExistence type="predicted"/>
<geneLocation type="mitochondrion" evidence="1"/>
<keyword evidence="1" id="KW-0496">Mitochondrion</keyword>
<reference evidence="1" key="1">
    <citation type="journal article" date="2015" name="Genome Biol. Evol.">
        <title>Organellar Genomes of White Spruce (Picea glauca): Assembly and Annotation.</title>
        <authorList>
            <person name="Jackman S.D."/>
            <person name="Warren R.L."/>
            <person name="Gibb E.A."/>
            <person name="Vandervalk B.P."/>
            <person name="Mohamadi H."/>
            <person name="Chu J."/>
            <person name="Raymond A."/>
            <person name="Pleasance S."/>
            <person name="Coope R."/>
            <person name="Wildung M.R."/>
            <person name="Ritland C.E."/>
            <person name="Bousquet J."/>
            <person name="Jones S.J."/>
            <person name="Bohlmann J."/>
            <person name="Birol I."/>
        </authorList>
    </citation>
    <scope>NUCLEOTIDE SEQUENCE [LARGE SCALE GENOMIC DNA]</scope>
    <source>
        <tissue evidence="1">Flushing bud</tissue>
    </source>
</reference>
<sequence length="108" mass="12703">MIQLMMGMRRSIWMSKLPIRLMILGSRCNAYGSSAKCDGVMDAYRSGDDSKMQWIRIIERMKIGARIVVQWSFEIKSLVRYRFTPNHLSPIEVMFTLYDNLYREGRAD</sequence>
<evidence type="ECO:0000313" key="1">
    <source>
        <dbReference type="EMBL" id="KUM50829.1"/>
    </source>
</evidence>
<dbReference type="AlphaFoldDB" id="A0A101M4P2"/>